<evidence type="ECO:0000313" key="3">
    <source>
        <dbReference type="Proteomes" id="UP000520814"/>
    </source>
</evidence>
<name>A0A7W9SSH6_ARMRO</name>
<dbReference type="GO" id="GO:0016874">
    <property type="term" value="F:ligase activity"/>
    <property type="evidence" value="ECO:0007669"/>
    <property type="project" value="UniProtKB-KW"/>
</dbReference>
<dbReference type="Gene3D" id="3.30.470.30">
    <property type="entry name" value="DNA ligase/mRNA capping enzyme"/>
    <property type="match status" value="1"/>
</dbReference>
<dbReference type="EMBL" id="JACHGW010000003">
    <property type="protein sequence ID" value="MBB6052025.1"/>
    <property type="molecule type" value="Genomic_DNA"/>
</dbReference>
<dbReference type="Pfam" id="PF21189">
    <property type="entry name" value="PHA02142"/>
    <property type="match status" value="1"/>
</dbReference>
<feature type="domain" description="RNA ligase" evidence="1">
    <location>
        <begin position="164"/>
        <end position="331"/>
    </location>
</feature>
<evidence type="ECO:0000259" key="1">
    <source>
        <dbReference type="Pfam" id="PF09414"/>
    </source>
</evidence>
<dbReference type="Pfam" id="PF09414">
    <property type="entry name" value="RNA_ligase"/>
    <property type="match status" value="1"/>
</dbReference>
<protein>
    <submittedName>
        <fullName evidence="2">RNA ligase (TIGR02306 family)</fullName>
    </submittedName>
</protein>
<dbReference type="InterPro" id="IPR012646">
    <property type="entry name" value="RNA_ligase_DRB0094"/>
</dbReference>
<comment type="caution">
    <text evidence="2">The sequence shown here is derived from an EMBL/GenBank/DDBJ whole genome shotgun (WGS) entry which is preliminary data.</text>
</comment>
<dbReference type="RefSeq" id="WP_184200180.1">
    <property type="nucleotide sequence ID" value="NZ_JACHGW010000003.1"/>
</dbReference>
<proteinExistence type="predicted"/>
<reference evidence="2 3" key="1">
    <citation type="submission" date="2020-08" db="EMBL/GenBank/DDBJ databases">
        <title>Genomic Encyclopedia of Type Strains, Phase IV (KMG-IV): sequencing the most valuable type-strain genomes for metagenomic binning, comparative biology and taxonomic classification.</title>
        <authorList>
            <person name="Goeker M."/>
        </authorList>
    </citation>
    <scope>NUCLEOTIDE SEQUENCE [LARGE SCALE GENOMIC DNA]</scope>
    <source>
        <strain evidence="2 3">DSM 23562</strain>
    </source>
</reference>
<keyword evidence="3" id="KW-1185">Reference proteome</keyword>
<dbReference type="Proteomes" id="UP000520814">
    <property type="component" value="Unassembled WGS sequence"/>
</dbReference>
<sequence>MERKLASVQRVLALHPIENADAIELAQINGWQCVVKKGEFTPGALGVFFEIDAIPPDLPQLAFLWTSRNADGPQPRPESFRIKTMRLRGALSQGLLMPLSQFALPANPSEGDDLTAALGVGKWEPAIPSGMGDCRGPFPPLVRKTDEMRVQSVPGVLDELRGLPYVITLKCDGTSATYCIDPRTDEFHACGRNQSITEGANHYWNIAKKYEIEAALRTAPHLAVQGEICGPGIQKNRLGLKSLEFFAFTVYNQQQGKYLSHDEARAFLESANLPMVPVVEEGESFDHTQESLLALAEGKYAGTSNEREGIVIRPRVERNSLLLAGRLSFKAISNRFLLKEGE</sequence>
<organism evidence="2 3">
    <name type="scientific">Armatimonas rosea</name>
    <dbReference type="NCBI Taxonomy" id="685828"/>
    <lineage>
        <taxon>Bacteria</taxon>
        <taxon>Bacillati</taxon>
        <taxon>Armatimonadota</taxon>
        <taxon>Armatimonadia</taxon>
        <taxon>Armatimonadales</taxon>
        <taxon>Armatimonadaceae</taxon>
        <taxon>Armatimonas</taxon>
    </lineage>
</organism>
<dbReference type="AlphaFoldDB" id="A0A7W9SSH6"/>
<accession>A0A7W9SSH6</accession>
<dbReference type="NCBIfam" id="TIGR02306">
    <property type="entry name" value="RNA_lig_DRB0094"/>
    <property type="match status" value="1"/>
</dbReference>
<dbReference type="SUPFAM" id="SSF56091">
    <property type="entry name" value="DNA ligase/mRNA capping enzyme, catalytic domain"/>
    <property type="match status" value="1"/>
</dbReference>
<evidence type="ECO:0000313" key="2">
    <source>
        <dbReference type="EMBL" id="MBB6052025.1"/>
    </source>
</evidence>
<keyword evidence="2" id="KW-0436">Ligase</keyword>
<dbReference type="InterPro" id="IPR021122">
    <property type="entry name" value="RNA_ligase_dom_REL/Rnl2"/>
</dbReference>
<gene>
    <name evidence="2" type="ORF">HNQ39_003835</name>
</gene>